<gene>
    <name evidence="7" type="ORF">Ga0058931_1802</name>
    <name evidence="8" type="ORF">HLUCCA05_04360</name>
</gene>
<dbReference type="Gene3D" id="3.90.550.10">
    <property type="entry name" value="Spore Coat Polysaccharide Biosynthesis Protein SpsA, Chain A"/>
    <property type="match status" value="1"/>
</dbReference>
<reference evidence="8 9" key="1">
    <citation type="submission" date="2015-09" db="EMBL/GenBank/DDBJ databases">
        <title>Identification and resolution of microdiversity through metagenomic sequencing of parallel consortia.</title>
        <authorList>
            <person name="Nelson W.C."/>
            <person name="Romine M.F."/>
            <person name="Lindemann S.R."/>
        </authorList>
    </citation>
    <scope>NUCLEOTIDE SEQUENCE [LARGE SCALE GENOMIC DNA]</scope>
    <source>
        <strain evidence="8">HL-91</strain>
    </source>
</reference>
<dbReference type="EMBL" id="FBYC01000004">
    <property type="protein sequence ID" value="CUX81503.1"/>
    <property type="molecule type" value="Genomic_DNA"/>
</dbReference>
<dbReference type="CDD" id="cd00761">
    <property type="entry name" value="Glyco_tranf_GTA_type"/>
    <property type="match status" value="1"/>
</dbReference>
<dbReference type="SUPFAM" id="SSF53448">
    <property type="entry name" value="Nucleotide-diphospho-sugar transferases"/>
    <property type="match status" value="1"/>
</dbReference>
<name>A0A0P7Z2K9_9RHOB</name>
<dbReference type="InterPro" id="IPR001173">
    <property type="entry name" value="Glyco_trans_2-like"/>
</dbReference>
<sequence>MSAVISVIIPANNEAAYIGQCLAAVLDSDPVRGYAIELIVVANGCTDSTVKVARRYEMPARERGWVLKVLELAEGSKIKALNAGDAAAIGRYRLYLDADVRISPPLLGQLVAELATDRPRYATGTPQIAQSDSRLTQLYARFWQSVPFNRSHAPGFGLFAVNVAGRARWAEYPAVIADDTFVRLHFAPSERVQVAARYTWPMVEGLARLVRVRRRQDKGTREIAERFPDLMQNEDKARPDILALAKADPAGFAVYALVALMVRMSQPFAGREWSRGR</sequence>
<evidence type="ECO:0000256" key="5">
    <source>
        <dbReference type="ARBA" id="ARBA00023136"/>
    </source>
</evidence>
<dbReference type="Proteomes" id="UP000182045">
    <property type="component" value="Unassembled WGS sequence"/>
</dbReference>
<organism evidence="8 9">
    <name type="scientific">Roseibaca calidilacus</name>
    <dbReference type="NCBI Taxonomy" id="1666912"/>
    <lineage>
        <taxon>Bacteria</taxon>
        <taxon>Pseudomonadati</taxon>
        <taxon>Pseudomonadota</taxon>
        <taxon>Alphaproteobacteria</taxon>
        <taxon>Rhodobacterales</taxon>
        <taxon>Paracoccaceae</taxon>
        <taxon>Roseinatronobacter</taxon>
    </lineage>
</organism>
<dbReference type="AlphaFoldDB" id="A0A0P7Z2K9"/>
<dbReference type="PANTHER" id="PTHR43646">
    <property type="entry name" value="GLYCOSYLTRANSFERASE"/>
    <property type="match status" value="1"/>
</dbReference>
<evidence type="ECO:0000259" key="6">
    <source>
        <dbReference type="Pfam" id="PF00535"/>
    </source>
</evidence>
<proteinExistence type="predicted"/>
<evidence type="ECO:0000256" key="2">
    <source>
        <dbReference type="ARBA" id="ARBA00022475"/>
    </source>
</evidence>
<protein>
    <submittedName>
        <fullName evidence="8">Family 2 glycosyl transferase</fullName>
    </submittedName>
    <submittedName>
        <fullName evidence="7">Glycosyl transferase family 2</fullName>
    </submittedName>
</protein>
<evidence type="ECO:0000313" key="8">
    <source>
        <dbReference type="EMBL" id="KPP95912.1"/>
    </source>
</evidence>
<evidence type="ECO:0000313" key="10">
    <source>
        <dbReference type="Proteomes" id="UP000182045"/>
    </source>
</evidence>
<evidence type="ECO:0000313" key="9">
    <source>
        <dbReference type="Proteomes" id="UP000050413"/>
    </source>
</evidence>
<dbReference type="InterPro" id="IPR029044">
    <property type="entry name" value="Nucleotide-diphossugar_trans"/>
</dbReference>
<keyword evidence="4 8" id="KW-0808">Transferase</keyword>
<keyword evidence="5" id="KW-0472">Membrane</keyword>
<dbReference type="GO" id="GO:0005886">
    <property type="term" value="C:plasma membrane"/>
    <property type="evidence" value="ECO:0007669"/>
    <property type="project" value="UniProtKB-SubCell"/>
</dbReference>
<dbReference type="RefSeq" id="WP_072246036.1">
    <property type="nucleotide sequence ID" value="NZ_FBYC01000004.1"/>
</dbReference>
<comment type="subcellular location">
    <subcellularLocation>
        <location evidence="1">Cell membrane</location>
    </subcellularLocation>
</comment>
<dbReference type="GO" id="GO:0016757">
    <property type="term" value="F:glycosyltransferase activity"/>
    <property type="evidence" value="ECO:0007669"/>
    <property type="project" value="UniProtKB-KW"/>
</dbReference>
<keyword evidence="3" id="KW-0328">Glycosyltransferase</keyword>
<evidence type="ECO:0000256" key="1">
    <source>
        <dbReference type="ARBA" id="ARBA00004236"/>
    </source>
</evidence>
<dbReference type="STRING" id="1666912.Ga0058931_1802"/>
<dbReference type="EMBL" id="LJSG01000002">
    <property type="protein sequence ID" value="KPP95912.1"/>
    <property type="molecule type" value="Genomic_DNA"/>
</dbReference>
<evidence type="ECO:0000256" key="4">
    <source>
        <dbReference type="ARBA" id="ARBA00022679"/>
    </source>
</evidence>
<evidence type="ECO:0000313" key="7">
    <source>
        <dbReference type="EMBL" id="CUX81503.1"/>
    </source>
</evidence>
<feature type="domain" description="Glycosyltransferase 2-like" evidence="6">
    <location>
        <begin position="6"/>
        <end position="149"/>
    </location>
</feature>
<reference evidence="7 10" key="2">
    <citation type="submission" date="2016-01" db="EMBL/GenBank/DDBJ databases">
        <authorList>
            <person name="Varghese N."/>
        </authorList>
    </citation>
    <scope>NUCLEOTIDE SEQUENCE [LARGE SCALE GENOMIC DNA]</scope>
    <source>
        <strain evidence="7 10">HL-91</strain>
    </source>
</reference>
<accession>A0A0P7Z2K9</accession>
<evidence type="ECO:0000256" key="3">
    <source>
        <dbReference type="ARBA" id="ARBA00022676"/>
    </source>
</evidence>
<dbReference type="PANTHER" id="PTHR43646:SF2">
    <property type="entry name" value="GLYCOSYLTRANSFERASE 2-LIKE DOMAIN-CONTAINING PROTEIN"/>
    <property type="match status" value="1"/>
</dbReference>
<dbReference type="Pfam" id="PF00535">
    <property type="entry name" value="Glycos_transf_2"/>
    <property type="match status" value="1"/>
</dbReference>
<dbReference type="Proteomes" id="UP000050413">
    <property type="component" value="Unassembled WGS sequence"/>
</dbReference>
<dbReference type="OrthoDB" id="9797391at2"/>
<comment type="caution">
    <text evidence="8">The sequence shown here is derived from an EMBL/GenBank/DDBJ whole genome shotgun (WGS) entry which is preliminary data.</text>
</comment>
<keyword evidence="2" id="KW-1003">Cell membrane</keyword>
<keyword evidence="10" id="KW-1185">Reference proteome</keyword>